<keyword evidence="2" id="KW-0482">Metalloprotease</keyword>
<feature type="transmembrane region" description="Helical" evidence="1">
    <location>
        <begin position="224"/>
        <end position="243"/>
    </location>
</feature>
<keyword evidence="2" id="KW-0645">Protease</keyword>
<reference evidence="3" key="1">
    <citation type="journal article" date="2019" name="Int. J. Syst. Evol. Microbiol.">
        <title>The Global Catalogue of Microorganisms (GCM) 10K type strain sequencing project: providing services to taxonomists for standard genome sequencing and annotation.</title>
        <authorList>
            <consortium name="The Broad Institute Genomics Platform"/>
            <consortium name="The Broad Institute Genome Sequencing Center for Infectious Disease"/>
            <person name="Wu L."/>
            <person name="Ma J."/>
        </authorList>
    </citation>
    <scope>NUCLEOTIDE SEQUENCE [LARGE SCALE GENOMIC DNA]</scope>
    <source>
        <strain evidence="3">NCAIM B.02333</strain>
    </source>
</reference>
<keyword evidence="1" id="KW-0472">Membrane</keyword>
<dbReference type="InterPro" id="IPR026898">
    <property type="entry name" value="PrsW"/>
</dbReference>
<gene>
    <name evidence="2" type="ORF">ACFOLH_17065</name>
</gene>
<keyword evidence="1" id="KW-0812">Transmembrane</keyword>
<evidence type="ECO:0000256" key="1">
    <source>
        <dbReference type="SAM" id="Phobius"/>
    </source>
</evidence>
<evidence type="ECO:0000313" key="2">
    <source>
        <dbReference type="EMBL" id="MFC3690059.1"/>
    </source>
</evidence>
<proteinExistence type="predicted"/>
<sequence length="381" mass="39416">MVHPQPLPVPAPPVRGGGRAGQVVLAVLGGLLVVVCGLVVTVVVLLSVGPEAFATALLVAALPVLPLVRVYAWLDRYEPEPRGMLLFAFGWGAAVATAFALLLSLPPTLAVQALGGDADVLGAVLVAPLVEEGIKGLGLVAVVLVGRRGLDGLVDGFVYAGLVGVGFAFTENILYLGEALLSGGSGGLVATFVVRGVVSPFAHPLFTAATGVGLVLASRRRGAARLLVALAGFAVAVLLHGLWNGMAVGGTAGFAGTYLTMWVPLFCAFVALALWARARQARTVRSGIALYARYGWFSPAEEQMLVSLPARRHAQRVARRSGSGPAMRRFQTAAIDLAHLRERVGAGTAPWDAAAREQDLLGRLTAARSALGAPPGLRERA</sequence>
<dbReference type="EMBL" id="JBHRWW010000015">
    <property type="protein sequence ID" value="MFC3690059.1"/>
    <property type="molecule type" value="Genomic_DNA"/>
</dbReference>
<keyword evidence="1" id="KW-1133">Transmembrane helix</keyword>
<feature type="transmembrane region" description="Helical" evidence="1">
    <location>
        <begin position="197"/>
        <end position="217"/>
    </location>
</feature>
<organism evidence="2 3">
    <name type="scientific">Aquipuribacter hungaricus</name>
    <dbReference type="NCBI Taxonomy" id="545624"/>
    <lineage>
        <taxon>Bacteria</taxon>
        <taxon>Bacillati</taxon>
        <taxon>Actinomycetota</taxon>
        <taxon>Actinomycetes</taxon>
        <taxon>Micrococcales</taxon>
        <taxon>Intrasporangiaceae</taxon>
        <taxon>Aquipuribacter</taxon>
    </lineage>
</organism>
<dbReference type="GO" id="GO:0008237">
    <property type="term" value="F:metallopeptidase activity"/>
    <property type="evidence" value="ECO:0007669"/>
    <property type="project" value="UniProtKB-KW"/>
</dbReference>
<feature type="transmembrane region" description="Helical" evidence="1">
    <location>
        <begin position="255"/>
        <end position="276"/>
    </location>
</feature>
<feature type="transmembrane region" description="Helical" evidence="1">
    <location>
        <begin position="157"/>
        <end position="177"/>
    </location>
</feature>
<feature type="transmembrane region" description="Helical" evidence="1">
    <location>
        <begin position="125"/>
        <end position="145"/>
    </location>
</feature>
<dbReference type="Proteomes" id="UP001595685">
    <property type="component" value="Unassembled WGS sequence"/>
</dbReference>
<feature type="transmembrane region" description="Helical" evidence="1">
    <location>
        <begin position="52"/>
        <end position="72"/>
    </location>
</feature>
<dbReference type="PANTHER" id="PTHR36844">
    <property type="entry name" value="PROTEASE PRSW"/>
    <property type="match status" value="1"/>
</dbReference>
<name>A0ABV7WJM9_9MICO</name>
<keyword evidence="2" id="KW-0378">Hydrolase</keyword>
<keyword evidence="3" id="KW-1185">Reference proteome</keyword>
<protein>
    <submittedName>
        <fullName evidence="2">PrsW family intramembrane metalloprotease</fullName>
    </submittedName>
</protein>
<evidence type="ECO:0000313" key="3">
    <source>
        <dbReference type="Proteomes" id="UP001595685"/>
    </source>
</evidence>
<accession>A0ABV7WJM9</accession>
<comment type="caution">
    <text evidence="2">The sequence shown here is derived from an EMBL/GenBank/DDBJ whole genome shotgun (WGS) entry which is preliminary data.</text>
</comment>
<dbReference type="Pfam" id="PF13367">
    <property type="entry name" value="PrsW-protease"/>
    <property type="match status" value="1"/>
</dbReference>
<dbReference type="RefSeq" id="WP_340294880.1">
    <property type="nucleotide sequence ID" value="NZ_JBBEOI010000188.1"/>
</dbReference>
<dbReference type="PANTHER" id="PTHR36844:SF1">
    <property type="entry name" value="PROTEASE PRSW"/>
    <property type="match status" value="1"/>
</dbReference>
<feature type="transmembrane region" description="Helical" evidence="1">
    <location>
        <begin position="84"/>
        <end position="105"/>
    </location>
</feature>
<feature type="transmembrane region" description="Helical" evidence="1">
    <location>
        <begin position="23"/>
        <end position="46"/>
    </location>
</feature>